<dbReference type="EMBL" id="OU895879">
    <property type="protein sequence ID" value="CAH1730012.1"/>
    <property type="molecule type" value="Genomic_DNA"/>
</dbReference>
<evidence type="ECO:0000256" key="4">
    <source>
        <dbReference type="ARBA" id="ARBA00023134"/>
    </source>
</evidence>
<evidence type="ECO:0000256" key="1">
    <source>
        <dbReference type="ARBA" id="ARBA00022723"/>
    </source>
</evidence>
<dbReference type="GO" id="GO:0005737">
    <property type="term" value="C:cytoplasm"/>
    <property type="evidence" value="ECO:0007669"/>
    <property type="project" value="TreeGrafter"/>
</dbReference>
<dbReference type="AlphaFoldDB" id="A0A9P0JB29"/>
<keyword evidence="2" id="KW-0547">Nucleotide-binding</keyword>
<dbReference type="GO" id="GO:0005525">
    <property type="term" value="F:GTP binding"/>
    <property type="evidence" value="ECO:0007669"/>
    <property type="project" value="UniProtKB-KW"/>
</dbReference>
<dbReference type="InterPro" id="IPR042108">
    <property type="entry name" value="GTPase_HflX_N_sf"/>
</dbReference>
<keyword evidence="4" id="KW-0342">GTP-binding</keyword>
<proteinExistence type="predicted"/>
<sequence>MIAFRTVSILSKFHRLSSSVWSLSSTTARYKHSSSGNNNPRSGRRESGNTHHGKFETGTNVDLGKEKDVESESLNILDDNEYDTIVSSAMHVTNQKLLNIHNVIVLQPYVKWGPKKVKDIKPENQLAESESLIRTLNWNVEVSLKVPLENMDRKLIFGSGKLDELREIINNCNSSGRPITCIFVSKGTLKFVQKLSLSKFFGIPVMDRYSVVVQILRLHAKTTEAKLQVALAEIPYIWSQLRDMELQGSVGQNLYLTDSQKMMLKKREKRIQIELERLRTHRELLRNKRKQKQYPVIAIVGYTNCGKTSLIKALTDEASLQPKNQLFATLDVTAHAGLLPCRLEVLYMDTVGFMSDIPTALIECFVATLEDALEADVIVHVQDVSHDDWILQRTHVENTLKNLLKSIRRNDDDVTLDNVINVGNKIDLVDEKSRDFNDLITVSSTTLSGMNDLMIKVEDLLLKATDRLKITIRVPMGGDEMQWLYKNSAVTSSDADPKDNQKILLHVVISRTALDQFKHHFISGGRKG</sequence>
<dbReference type="InterPro" id="IPR027417">
    <property type="entry name" value="P-loop_NTPase"/>
</dbReference>
<organism evidence="7 8">
    <name type="scientific">Chironomus riparius</name>
    <dbReference type="NCBI Taxonomy" id="315576"/>
    <lineage>
        <taxon>Eukaryota</taxon>
        <taxon>Metazoa</taxon>
        <taxon>Ecdysozoa</taxon>
        <taxon>Arthropoda</taxon>
        <taxon>Hexapoda</taxon>
        <taxon>Insecta</taxon>
        <taxon>Pterygota</taxon>
        <taxon>Neoptera</taxon>
        <taxon>Endopterygota</taxon>
        <taxon>Diptera</taxon>
        <taxon>Nematocera</taxon>
        <taxon>Chironomoidea</taxon>
        <taxon>Chironomidae</taxon>
        <taxon>Chironominae</taxon>
        <taxon>Chironomus</taxon>
    </lineage>
</organism>
<feature type="region of interest" description="Disordered" evidence="5">
    <location>
        <begin position="28"/>
        <end position="64"/>
    </location>
</feature>
<dbReference type="PROSITE" id="PS51705">
    <property type="entry name" value="G_HFLX"/>
    <property type="match status" value="1"/>
</dbReference>
<accession>A0A9P0JB29</accession>
<evidence type="ECO:0000256" key="3">
    <source>
        <dbReference type="ARBA" id="ARBA00022842"/>
    </source>
</evidence>
<dbReference type="Gene3D" id="3.40.50.300">
    <property type="entry name" value="P-loop containing nucleotide triphosphate hydrolases"/>
    <property type="match status" value="1"/>
</dbReference>
<keyword evidence="1" id="KW-0479">Metal-binding</keyword>
<reference evidence="7" key="2">
    <citation type="submission" date="2022-10" db="EMBL/GenBank/DDBJ databases">
        <authorList>
            <consortium name="ENA_rothamsted_submissions"/>
            <consortium name="culmorum"/>
            <person name="King R."/>
        </authorList>
    </citation>
    <scope>NUCLEOTIDE SEQUENCE</scope>
</reference>
<evidence type="ECO:0000256" key="5">
    <source>
        <dbReference type="SAM" id="MobiDB-lite"/>
    </source>
</evidence>
<keyword evidence="3" id="KW-0460">Magnesium</keyword>
<dbReference type="InterPro" id="IPR032305">
    <property type="entry name" value="GTP-bd_M"/>
</dbReference>
<dbReference type="NCBIfam" id="TIGR03156">
    <property type="entry name" value="GTP_HflX"/>
    <property type="match status" value="1"/>
</dbReference>
<dbReference type="Pfam" id="PF16360">
    <property type="entry name" value="GTP-bdg_M"/>
    <property type="match status" value="1"/>
</dbReference>
<dbReference type="InterPro" id="IPR016496">
    <property type="entry name" value="GTPase_HflX"/>
</dbReference>
<dbReference type="PANTHER" id="PTHR10229:SF0">
    <property type="entry name" value="GTP-BINDING PROTEIN 6-RELATED"/>
    <property type="match status" value="1"/>
</dbReference>
<dbReference type="Gene3D" id="3.40.50.11060">
    <property type="entry name" value="GTPase HflX, N-terminal domain"/>
    <property type="match status" value="1"/>
</dbReference>
<reference evidence="7" key="1">
    <citation type="submission" date="2022-01" db="EMBL/GenBank/DDBJ databases">
        <authorList>
            <person name="King R."/>
        </authorList>
    </citation>
    <scope>NUCLEOTIDE SEQUENCE</scope>
</reference>
<protein>
    <recommendedName>
        <fullName evidence="6">Hflx-type G domain-containing protein</fullName>
    </recommendedName>
</protein>
<dbReference type="SUPFAM" id="SSF52540">
    <property type="entry name" value="P-loop containing nucleoside triphosphate hydrolases"/>
    <property type="match status" value="1"/>
</dbReference>
<evidence type="ECO:0000313" key="8">
    <source>
        <dbReference type="Proteomes" id="UP001153620"/>
    </source>
</evidence>
<dbReference type="PANTHER" id="PTHR10229">
    <property type="entry name" value="GTP-BINDING PROTEIN HFLX"/>
    <property type="match status" value="1"/>
</dbReference>
<feature type="compositionally biased region" description="Basic and acidic residues" evidence="5">
    <location>
        <begin position="43"/>
        <end position="55"/>
    </location>
</feature>
<dbReference type="InterPro" id="IPR006073">
    <property type="entry name" value="GTP-bd"/>
</dbReference>
<dbReference type="InterPro" id="IPR030394">
    <property type="entry name" value="G_HFLX_dom"/>
</dbReference>
<name>A0A9P0JB29_9DIPT</name>
<dbReference type="Pfam" id="PF01926">
    <property type="entry name" value="MMR_HSR1"/>
    <property type="match status" value="1"/>
</dbReference>
<dbReference type="GO" id="GO:0043022">
    <property type="term" value="F:ribosome binding"/>
    <property type="evidence" value="ECO:0007669"/>
    <property type="project" value="TreeGrafter"/>
</dbReference>
<dbReference type="OrthoDB" id="1706066at2759"/>
<evidence type="ECO:0000256" key="2">
    <source>
        <dbReference type="ARBA" id="ARBA00022741"/>
    </source>
</evidence>
<dbReference type="GO" id="GO:0046872">
    <property type="term" value="F:metal ion binding"/>
    <property type="evidence" value="ECO:0007669"/>
    <property type="project" value="UniProtKB-KW"/>
</dbReference>
<dbReference type="CDD" id="cd01878">
    <property type="entry name" value="HflX"/>
    <property type="match status" value="1"/>
</dbReference>
<feature type="domain" description="Hflx-type G" evidence="6">
    <location>
        <begin position="295"/>
        <end position="465"/>
    </location>
</feature>
<evidence type="ECO:0000259" key="6">
    <source>
        <dbReference type="PROSITE" id="PS51705"/>
    </source>
</evidence>
<dbReference type="Pfam" id="PF13167">
    <property type="entry name" value="GTP-bdg_N"/>
    <property type="match status" value="1"/>
</dbReference>
<evidence type="ECO:0000313" key="7">
    <source>
        <dbReference type="EMBL" id="CAH1730012.1"/>
    </source>
</evidence>
<dbReference type="InterPro" id="IPR025121">
    <property type="entry name" value="GTPase_HflX_N"/>
</dbReference>
<keyword evidence="8" id="KW-1185">Reference proteome</keyword>
<dbReference type="Proteomes" id="UP001153620">
    <property type="component" value="Chromosome 3"/>
</dbReference>
<dbReference type="FunFam" id="3.40.50.300:FF:000886">
    <property type="entry name" value="Putative GTP-binding protein 6"/>
    <property type="match status" value="1"/>
</dbReference>
<gene>
    <name evidence="7" type="ORF">CHIRRI_LOCUS12065</name>
</gene>